<gene>
    <name evidence="3" type="ORF">UABAM_02466</name>
</gene>
<evidence type="ECO:0000313" key="3">
    <source>
        <dbReference type="EMBL" id="BBM84110.1"/>
    </source>
</evidence>
<dbReference type="KEGG" id="uam:UABAM_02466"/>
<dbReference type="InterPro" id="IPR007379">
    <property type="entry name" value="Tim44-like_dom"/>
</dbReference>
<proteinExistence type="predicted"/>
<dbReference type="InterPro" id="IPR032710">
    <property type="entry name" value="NTF2-like_dom_sf"/>
</dbReference>
<dbReference type="Pfam" id="PF04280">
    <property type="entry name" value="Tim44"/>
    <property type="match status" value="1"/>
</dbReference>
<name>A0A5S9IN42_UABAM</name>
<dbReference type="RefSeq" id="WP_151968285.1">
    <property type="nucleotide sequence ID" value="NZ_AP019860.1"/>
</dbReference>
<evidence type="ECO:0000259" key="2">
    <source>
        <dbReference type="SMART" id="SM00978"/>
    </source>
</evidence>
<dbReference type="Proteomes" id="UP000326354">
    <property type="component" value="Chromosome"/>
</dbReference>
<keyword evidence="1" id="KW-0472">Membrane</keyword>
<reference evidence="3 4" key="1">
    <citation type="submission" date="2019-08" db="EMBL/GenBank/DDBJ databases">
        <title>Complete genome sequence of Candidatus Uab amorphum.</title>
        <authorList>
            <person name="Shiratori T."/>
            <person name="Suzuki S."/>
            <person name="Kakizawa Y."/>
            <person name="Ishida K."/>
        </authorList>
    </citation>
    <scope>NUCLEOTIDE SEQUENCE [LARGE SCALE GENOMIC DNA]</scope>
    <source>
        <strain evidence="3 4">SRT547</strain>
    </source>
</reference>
<feature type="transmembrane region" description="Helical" evidence="1">
    <location>
        <begin position="244"/>
        <end position="271"/>
    </location>
</feature>
<evidence type="ECO:0000313" key="4">
    <source>
        <dbReference type="Proteomes" id="UP000326354"/>
    </source>
</evidence>
<dbReference type="AlphaFoldDB" id="A0A5S9IN42"/>
<organism evidence="3 4">
    <name type="scientific">Uabimicrobium amorphum</name>
    <dbReference type="NCBI Taxonomy" id="2596890"/>
    <lineage>
        <taxon>Bacteria</taxon>
        <taxon>Pseudomonadati</taxon>
        <taxon>Planctomycetota</taxon>
        <taxon>Candidatus Uabimicrobiia</taxon>
        <taxon>Candidatus Uabimicrobiales</taxon>
        <taxon>Candidatus Uabimicrobiaceae</taxon>
        <taxon>Candidatus Uabimicrobium</taxon>
    </lineage>
</organism>
<keyword evidence="1" id="KW-1133">Transmembrane helix</keyword>
<feature type="domain" description="Tim44-like" evidence="2">
    <location>
        <begin position="63"/>
        <end position="211"/>
    </location>
</feature>
<feature type="transmembrane region" description="Helical" evidence="1">
    <location>
        <begin position="32"/>
        <end position="54"/>
    </location>
</feature>
<keyword evidence="1" id="KW-0812">Transmembrane</keyword>
<accession>A0A5S9IN42</accession>
<dbReference type="EMBL" id="AP019860">
    <property type="protein sequence ID" value="BBM84110.1"/>
    <property type="molecule type" value="Genomic_DNA"/>
</dbReference>
<sequence>MDTRKLLFFTIVATVFCSPLYAGAGGTKGDGGASLIVILLLLPYLIGQATYIYLMRRRSKSDAWKVLDKAKNTDSAWNYEKLAAHTEKVFRQLQNFWSENNVDDSKAYLHKMYTHEYCRILHKNIRKGHFNRISNIKISRVDIVQAQNFIDDNKDMFVAHICGIMEDKVVTKSGQLIRNQGDSDDSPSRSIDEYWFFQRSGDDWLLRDIKKKHCALFDVSVDEENSVVVQEELMRVARASKSRYAFIAFLVGCGITTAGYLGYAAIFGALFNLF</sequence>
<dbReference type="SUPFAM" id="SSF54427">
    <property type="entry name" value="NTF2-like"/>
    <property type="match status" value="1"/>
</dbReference>
<dbReference type="SMART" id="SM00978">
    <property type="entry name" value="Tim44"/>
    <property type="match status" value="1"/>
</dbReference>
<dbReference type="Gene3D" id="3.10.450.240">
    <property type="match status" value="1"/>
</dbReference>
<keyword evidence="4" id="KW-1185">Reference proteome</keyword>
<evidence type="ECO:0000256" key="1">
    <source>
        <dbReference type="SAM" id="Phobius"/>
    </source>
</evidence>
<protein>
    <recommendedName>
        <fullName evidence="2">Tim44-like domain-containing protein</fullName>
    </recommendedName>
</protein>
<dbReference type="OrthoDB" id="9780873at2"/>